<dbReference type="AlphaFoldDB" id="A0A1P8N005"/>
<evidence type="ECO:0000256" key="1">
    <source>
        <dbReference type="SAM" id="MobiDB-lite"/>
    </source>
</evidence>
<sequence length="105" mass="11290">MPLYDYICAEHGVFQEMAPVSRFDAPCACPVCGASSVRALTVPQLSTLAPLARKAHGVNERSSDSPRRAKANGLTPSGPRIRSKSHRAADGTKSTQSSRPWMLSH</sequence>
<protein>
    <recommendedName>
        <fullName evidence="2">Putative regulatory protein FmdB zinc ribbon domain-containing protein</fullName>
    </recommendedName>
</protein>
<dbReference type="Proteomes" id="UP000186336">
    <property type="component" value="Chromosome"/>
</dbReference>
<dbReference type="STRING" id="299262.BWR18_18740"/>
<dbReference type="NCBIfam" id="TIGR02605">
    <property type="entry name" value="CxxC_CxxC_SSSS"/>
    <property type="match status" value="1"/>
</dbReference>
<gene>
    <name evidence="3" type="ORF">BWR18_18740</name>
</gene>
<feature type="region of interest" description="Disordered" evidence="1">
    <location>
        <begin position="53"/>
        <end position="105"/>
    </location>
</feature>
<evidence type="ECO:0000259" key="2">
    <source>
        <dbReference type="SMART" id="SM00834"/>
    </source>
</evidence>
<evidence type="ECO:0000313" key="4">
    <source>
        <dbReference type="Proteomes" id="UP000186336"/>
    </source>
</evidence>
<reference evidence="3 4" key="1">
    <citation type="submission" date="2017-01" db="EMBL/GenBank/DDBJ databases">
        <title>Complete genome of Tateyamaria omphalii DOK1-4 isolated from seawater in Dokdo.</title>
        <authorList>
            <person name="Kim J.H."/>
            <person name="Chi W.-J."/>
        </authorList>
    </citation>
    <scope>NUCLEOTIDE SEQUENCE [LARGE SCALE GENOMIC DNA]</scope>
    <source>
        <strain evidence="3 4">DOK1-4</strain>
    </source>
</reference>
<dbReference type="SMART" id="SM00834">
    <property type="entry name" value="CxxC_CXXC_SSSS"/>
    <property type="match status" value="1"/>
</dbReference>
<evidence type="ECO:0000313" key="3">
    <source>
        <dbReference type="EMBL" id="APX13489.1"/>
    </source>
</evidence>
<dbReference type="EMBL" id="CP019312">
    <property type="protein sequence ID" value="APX13489.1"/>
    <property type="molecule type" value="Genomic_DNA"/>
</dbReference>
<accession>A0A1P8N005</accession>
<feature type="compositionally biased region" description="Basic and acidic residues" evidence="1">
    <location>
        <begin position="57"/>
        <end position="67"/>
    </location>
</feature>
<proteinExistence type="predicted"/>
<dbReference type="RefSeq" id="WP_076629922.1">
    <property type="nucleotide sequence ID" value="NZ_CP019312.1"/>
</dbReference>
<name>A0A1P8N005_9RHOB</name>
<feature type="domain" description="Putative regulatory protein FmdB zinc ribbon" evidence="2">
    <location>
        <begin position="1"/>
        <end position="41"/>
    </location>
</feature>
<keyword evidence="4" id="KW-1185">Reference proteome</keyword>
<dbReference type="Pfam" id="PF09723">
    <property type="entry name" value="Zn_ribbon_8"/>
    <property type="match status" value="1"/>
</dbReference>
<dbReference type="KEGG" id="tom:BWR18_18740"/>
<organism evidence="3 4">
    <name type="scientific">Tateyamaria omphalii</name>
    <dbReference type="NCBI Taxonomy" id="299262"/>
    <lineage>
        <taxon>Bacteria</taxon>
        <taxon>Pseudomonadati</taxon>
        <taxon>Pseudomonadota</taxon>
        <taxon>Alphaproteobacteria</taxon>
        <taxon>Rhodobacterales</taxon>
        <taxon>Roseobacteraceae</taxon>
        <taxon>Tateyamaria</taxon>
    </lineage>
</organism>
<dbReference type="InterPro" id="IPR013429">
    <property type="entry name" value="Regulatory_FmdB_Zinc_ribbon"/>
</dbReference>